<dbReference type="OrthoDB" id="427150at2759"/>
<feature type="compositionally biased region" description="Basic and acidic residues" evidence="1">
    <location>
        <begin position="16"/>
        <end position="28"/>
    </location>
</feature>
<keyword evidence="3" id="KW-1185">Reference proteome</keyword>
<dbReference type="AlphaFoldDB" id="A0A812LNG1"/>
<accession>A0A812LNG1</accession>
<sequence length="137" mass="14398">MGFLLPVLQCQQDIRAGKDVSGGKDAPKESAAMNPDSCAGAKGRRSSDSGGSCRDRGFIATSGPVKQALPFSNLLMFALAEVAKAAAARGQTQAMQSCPKSASCRRLHCEEAEVASKKRRIDLKPDGDVTQRSPEGC</sequence>
<protein>
    <submittedName>
        <fullName evidence="2">Uncharacterized protein</fullName>
    </submittedName>
</protein>
<feature type="region of interest" description="Disordered" evidence="1">
    <location>
        <begin position="16"/>
        <end position="56"/>
    </location>
</feature>
<evidence type="ECO:0000313" key="2">
    <source>
        <dbReference type="EMBL" id="CAE7249292.1"/>
    </source>
</evidence>
<evidence type="ECO:0000313" key="3">
    <source>
        <dbReference type="Proteomes" id="UP000601435"/>
    </source>
</evidence>
<comment type="caution">
    <text evidence="2">The sequence shown here is derived from an EMBL/GenBank/DDBJ whole genome shotgun (WGS) entry which is preliminary data.</text>
</comment>
<proteinExistence type="predicted"/>
<dbReference type="EMBL" id="CAJNJA010009668">
    <property type="protein sequence ID" value="CAE7249292.1"/>
    <property type="molecule type" value="Genomic_DNA"/>
</dbReference>
<evidence type="ECO:0000256" key="1">
    <source>
        <dbReference type="SAM" id="MobiDB-lite"/>
    </source>
</evidence>
<name>A0A812LNG1_9DINO</name>
<gene>
    <name evidence="2" type="ORF">SNEC2469_LOCUS5061</name>
</gene>
<dbReference type="Proteomes" id="UP000601435">
    <property type="component" value="Unassembled WGS sequence"/>
</dbReference>
<reference evidence="2" key="1">
    <citation type="submission" date="2021-02" db="EMBL/GenBank/DDBJ databases">
        <authorList>
            <person name="Dougan E. K."/>
            <person name="Rhodes N."/>
            <person name="Thang M."/>
            <person name="Chan C."/>
        </authorList>
    </citation>
    <scope>NUCLEOTIDE SEQUENCE</scope>
</reference>
<organism evidence="2 3">
    <name type="scientific">Symbiodinium necroappetens</name>
    <dbReference type="NCBI Taxonomy" id="1628268"/>
    <lineage>
        <taxon>Eukaryota</taxon>
        <taxon>Sar</taxon>
        <taxon>Alveolata</taxon>
        <taxon>Dinophyceae</taxon>
        <taxon>Suessiales</taxon>
        <taxon>Symbiodiniaceae</taxon>
        <taxon>Symbiodinium</taxon>
    </lineage>
</organism>